<keyword evidence="3 5" id="KW-1133">Transmembrane helix</keyword>
<feature type="transmembrane region" description="Helical" evidence="5">
    <location>
        <begin position="6"/>
        <end position="25"/>
    </location>
</feature>
<feature type="transmembrane region" description="Helical" evidence="5">
    <location>
        <begin position="110"/>
        <end position="128"/>
    </location>
</feature>
<keyword evidence="7" id="KW-1185">Reference proteome</keyword>
<evidence type="ECO:0000256" key="5">
    <source>
        <dbReference type="SAM" id="Phobius"/>
    </source>
</evidence>
<evidence type="ECO:0000256" key="3">
    <source>
        <dbReference type="ARBA" id="ARBA00022989"/>
    </source>
</evidence>
<dbReference type="InterPro" id="IPR001129">
    <property type="entry name" value="Membr-assoc_MAPEG"/>
</dbReference>
<dbReference type="PANTHER" id="PTHR35371">
    <property type="entry name" value="INNER MEMBRANE PROTEIN"/>
    <property type="match status" value="1"/>
</dbReference>
<keyword evidence="4 5" id="KW-0472">Membrane</keyword>
<dbReference type="InterPro" id="IPR023352">
    <property type="entry name" value="MAPEG-like_dom_sf"/>
</dbReference>
<feature type="transmembrane region" description="Helical" evidence="5">
    <location>
        <begin position="85"/>
        <end position="103"/>
    </location>
</feature>
<dbReference type="Pfam" id="PF01124">
    <property type="entry name" value="MAPEG"/>
    <property type="match status" value="1"/>
</dbReference>
<protein>
    <submittedName>
        <fullName evidence="6">MAPEG family protein</fullName>
    </submittedName>
</protein>
<sequence length="134" mass="14336">MALELSYLVSAVILYMVMIAFQAVLSNGQNRLADMAGARDTITDKGVMLGRARRANANMVEAMLMFVPLVLVAAITGSFNGMTEIGAGLFLAARIIYAPLYWFGVPWLRTLAWAAGLAGIILILLQVLPFSGAA</sequence>
<dbReference type="Proteomes" id="UP001595379">
    <property type="component" value="Unassembled WGS sequence"/>
</dbReference>
<feature type="transmembrane region" description="Helical" evidence="5">
    <location>
        <begin position="59"/>
        <end position="79"/>
    </location>
</feature>
<organism evidence="6 7">
    <name type="scientific">Hyphobacterium vulgare</name>
    <dbReference type="NCBI Taxonomy" id="1736751"/>
    <lineage>
        <taxon>Bacteria</taxon>
        <taxon>Pseudomonadati</taxon>
        <taxon>Pseudomonadota</taxon>
        <taxon>Alphaproteobacteria</taxon>
        <taxon>Maricaulales</taxon>
        <taxon>Maricaulaceae</taxon>
        <taxon>Hyphobacterium</taxon>
    </lineage>
</organism>
<dbReference type="PANTHER" id="PTHR35371:SF1">
    <property type="entry name" value="BLR7753 PROTEIN"/>
    <property type="match status" value="1"/>
</dbReference>
<evidence type="ECO:0000256" key="4">
    <source>
        <dbReference type="ARBA" id="ARBA00023136"/>
    </source>
</evidence>
<comment type="subcellular location">
    <subcellularLocation>
        <location evidence="1">Membrane</location>
    </subcellularLocation>
</comment>
<dbReference type="RefSeq" id="WP_343163726.1">
    <property type="nucleotide sequence ID" value="NZ_JBHRSV010000001.1"/>
</dbReference>
<dbReference type="SUPFAM" id="SSF161084">
    <property type="entry name" value="MAPEG domain-like"/>
    <property type="match status" value="1"/>
</dbReference>
<evidence type="ECO:0000313" key="6">
    <source>
        <dbReference type="EMBL" id="MFC2924559.1"/>
    </source>
</evidence>
<name>A0ABV6ZT59_9PROT</name>
<dbReference type="Gene3D" id="1.20.120.550">
    <property type="entry name" value="Membrane associated eicosanoid/glutathione metabolism-like domain"/>
    <property type="match status" value="1"/>
</dbReference>
<keyword evidence="2 5" id="KW-0812">Transmembrane</keyword>
<evidence type="ECO:0000256" key="2">
    <source>
        <dbReference type="ARBA" id="ARBA00022692"/>
    </source>
</evidence>
<evidence type="ECO:0000256" key="1">
    <source>
        <dbReference type="ARBA" id="ARBA00004370"/>
    </source>
</evidence>
<comment type="caution">
    <text evidence="6">The sequence shown here is derived from an EMBL/GenBank/DDBJ whole genome shotgun (WGS) entry which is preliminary data.</text>
</comment>
<evidence type="ECO:0000313" key="7">
    <source>
        <dbReference type="Proteomes" id="UP001595379"/>
    </source>
</evidence>
<gene>
    <name evidence="6" type="ORF">ACFOOR_00400</name>
</gene>
<reference evidence="7" key="1">
    <citation type="journal article" date="2019" name="Int. J. Syst. Evol. Microbiol.">
        <title>The Global Catalogue of Microorganisms (GCM) 10K type strain sequencing project: providing services to taxonomists for standard genome sequencing and annotation.</title>
        <authorList>
            <consortium name="The Broad Institute Genomics Platform"/>
            <consortium name="The Broad Institute Genome Sequencing Center for Infectious Disease"/>
            <person name="Wu L."/>
            <person name="Ma J."/>
        </authorList>
    </citation>
    <scope>NUCLEOTIDE SEQUENCE [LARGE SCALE GENOMIC DNA]</scope>
    <source>
        <strain evidence="7">KCTC 52487</strain>
    </source>
</reference>
<proteinExistence type="predicted"/>
<dbReference type="EMBL" id="JBHRSV010000001">
    <property type="protein sequence ID" value="MFC2924559.1"/>
    <property type="molecule type" value="Genomic_DNA"/>
</dbReference>
<accession>A0ABV6ZT59</accession>